<evidence type="ECO:0000313" key="1">
    <source>
        <dbReference type="EMBL" id="GBC61452.1"/>
    </source>
</evidence>
<comment type="caution">
    <text evidence="1">The sequence shown here is derived from an EMBL/GenBank/DDBJ whole genome shotgun (WGS) entry which is preliminary data.</text>
</comment>
<evidence type="ECO:0000313" key="2">
    <source>
        <dbReference type="Proteomes" id="UP000288096"/>
    </source>
</evidence>
<dbReference type="OrthoDB" id="8527479at2"/>
<dbReference type="EMBL" id="BEXT01000001">
    <property type="protein sequence ID" value="GBC61452.1"/>
    <property type="molecule type" value="Genomic_DNA"/>
</dbReference>
<gene>
    <name evidence="1" type="ORF">DENIS_2412</name>
</gene>
<dbReference type="Pfam" id="PF09707">
    <property type="entry name" value="Cas_Cas2CT1978"/>
    <property type="match status" value="1"/>
</dbReference>
<accession>A0A401FWS2</accession>
<dbReference type="NCBIfam" id="TIGR01873">
    <property type="entry name" value="cas_CT1978"/>
    <property type="match status" value="1"/>
</dbReference>
<dbReference type="AlphaFoldDB" id="A0A401FWS2"/>
<keyword evidence="2" id="KW-1185">Reference proteome</keyword>
<name>A0A401FWS2_9BACT</name>
<proteinExistence type="predicted"/>
<organism evidence="1 2">
    <name type="scientific">Desulfonema ishimotonii</name>
    <dbReference type="NCBI Taxonomy" id="45657"/>
    <lineage>
        <taxon>Bacteria</taxon>
        <taxon>Pseudomonadati</taxon>
        <taxon>Thermodesulfobacteriota</taxon>
        <taxon>Desulfobacteria</taxon>
        <taxon>Desulfobacterales</taxon>
        <taxon>Desulfococcaceae</taxon>
        <taxon>Desulfonema</taxon>
    </lineage>
</organism>
<dbReference type="InterPro" id="IPR010152">
    <property type="entry name" value="CRISPR-assoc_prot_Cas2_sub"/>
</dbReference>
<reference evidence="2" key="1">
    <citation type="submission" date="2017-11" db="EMBL/GenBank/DDBJ databases">
        <authorList>
            <person name="Watanabe M."/>
            <person name="Kojima H."/>
        </authorList>
    </citation>
    <scope>NUCLEOTIDE SEQUENCE [LARGE SCALE GENOMIC DNA]</scope>
    <source>
        <strain evidence="2">Tokyo 01</strain>
    </source>
</reference>
<dbReference type="Proteomes" id="UP000288096">
    <property type="component" value="Unassembled WGS sequence"/>
</dbReference>
<reference evidence="2" key="2">
    <citation type="submission" date="2019-01" db="EMBL/GenBank/DDBJ databases">
        <title>Genome sequence of Desulfonema ishimotonii strain Tokyo 01.</title>
        <authorList>
            <person name="Fukui M."/>
        </authorList>
    </citation>
    <scope>NUCLEOTIDE SEQUENCE [LARGE SCALE GENOMIC DNA]</scope>
    <source>
        <strain evidence="2">Tokyo 01</strain>
    </source>
</reference>
<dbReference type="Gene3D" id="3.30.70.240">
    <property type="match status" value="1"/>
</dbReference>
<protein>
    <submittedName>
        <fullName evidence="1">Type I-E CRISPR-associated endoribonuclease Cas2</fullName>
    </submittedName>
</protein>
<sequence length="111" mass="12646">MVVVEVENAPDKLRGTLTAWFLQVRAGLYVGTLSARMRDQIWVMITGVRDDLFSAVMVFPKNNEQGFGMRTFGKNRRKVVNVDGLELIEYIPHFERENAEFAEGVIGKKEP</sequence>